<feature type="transmembrane region" description="Helical" evidence="1">
    <location>
        <begin position="67"/>
        <end position="88"/>
    </location>
</feature>
<dbReference type="SUPFAM" id="SSF55781">
    <property type="entry name" value="GAF domain-like"/>
    <property type="match status" value="1"/>
</dbReference>
<feature type="domain" description="GGDEF" evidence="5">
    <location>
        <begin position="605"/>
        <end position="736"/>
    </location>
</feature>
<dbReference type="InterPro" id="IPR035919">
    <property type="entry name" value="EAL_sf"/>
</dbReference>
<dbReference type="InterPro" id="IPR001610">
    <property type="entry name" value="PAC"/>
</dbReference>
<dbReference type="Pfam" id="PF00563">
    <property type="entry name" value="EAL"/>
    <property type="match status" value="1"/>
</dbReference>
<evidence type="ECO:0000259" key="4">
    <source>
        <dbReference type="PROSITE" id="PS50883"/>
    </source>
</evidence>
<dbReference type="CDD" id="cd01949">
    <property type="entry name" value="GGDEF"/>
    <property type="match status" value="1"/>
</dbReference>
<dbReference type="RefSeq" id="WP_238895378.1">
    <property type="nucleotide sequence ID" value="NZ_JAKOGG010000003.1"/>
</dbReference>
<keyword evidence="7" id="KW-1185">Reference proteome</keyword>
<dbReference type="InterPro" id="IPR029787">
    <property type="entry name" value="Nucleotide_cyclase"/>
</dbReference>
<feature type="transmembrane region" description="Helical" evidence="1">
    <location>
        <begin position="205"/>
        <end position="233"/>
    </location>
</feature>
<dbReference type="SMART" id="SM00086">
    <property type="entry name" value="PAC"/>
    <property type="match status" value="1"/>
</dbReference>
<dbReference type="SMART" id="SM00091">
    <property type="entry name" value="PAS"/>
    <property type="match status" value="1"/>
</dbReference>
<dbReference type="CDD" id="cd00130">
    <property type="entry name" value="PAS"/>
    <property type="match status" value="1"/>
</dbReference>
<feature type="domain" description="EAL" evidence="4">
    <location>
        <begin position="745"/>
        <end position="999"/>
    </location>
</feature>
<dbReference type="InterPro" id="IPR043128">
    <property type="entry name" value="Rev_trsase/Diguanyl_cyclase"/>
</dbReference>
<feature type="transmembrane region" description="Helical" evidence="1">
    <location>
        <begin position="135"/>
        <end position="156"/>
    </location>
</feature>
<dbReference type="InterPro" id="IPR052155">
    <property type="entry name" value="Biofilm_reg_signaling"/>
</dbReference>
<gene>
    <name evidence="6" type="ORF">L9G74_05915</name>
</gene>
<dbReference type="CDD" id="cd01948">
    <property type="entry name" value="EAL"/>
    <property type="match status" value="1"/>
</dbReference>
<reference evidence="6 7" key="1">
    <citation type="submission" date="2022-02" db="EMBL/GenBank/DDBJ databases">
        <authorList>
            <person name="Zhuang L."/>
        </authorList>
    </citation>
    <scope>NUCLEOTIDE SEQUENCE [LARGE SCALE GENOMIC DNA]</scope>
    <source>
        <strain evidence="6 7">C32</strain>
    </source>
</reference>
<evidence type="ECO:0000259" key="2">
    <source>
        <dbReference type="PROSITE" id="PS50112"/>
    </source>
</evidence>
<comment type="caution">
    <text evidence="6">The sequence shown here is derived from an EMBL/GenBank/DDBJ whole genome shotgun (WGS) entry which is preliminary data.</text>
</comment>
<dbReference type="Gene3D" id="3.30.450.40">
    <property type="match status" value="1"/>
</dbReference>
<feature type="transmembrane region" description="Helical" evidence="1">
    <location>
        <begin position="100"/>
        <end position="123"/>
    </location>
</feature>
<evidence type="ECO:0000313" key="6">
    <source>
        <dbReference type="EMBL" id="MCS4555969.1"/>
    </source>
</evidence>
<dbReference type="PROSITE" id="PS50883">
    <property type="entry name" value="EAL"/>
    <property type="match status" value="1"/>
</dbReference>
<evidence type="ECO:0000256" key="1">
    <source>
        <dbReference type="SAM" id="Phobius"/>
    </source>
</evidence>
<dbReference type="InterPro" id="IPR000700">
    <property type="entry name" value="PAS-assoc_C"/>
</dbReference>
<dbReference type="Pfam" id="PF00990">
    <property type="entry name" value="GGDEF"/>
    <property type="match status" value="1"/>
</dbReference>
<dbReference type="SMART" id="SM00267">
    <property type="entry name" value="GGDEF"/>
    <property type="match status" value="1"/>
</dbReference>
<dbReference type="SUPFAM" id="SSF55785">
    <property type="entry name" value="PYP-like sensor domain (PAS domain)"/>
    <property type="match status" value="1"/>
</dbReference>
<dbReference type="Gene3D" id="3.20.20.450">
    <property type="entry name" value="EAL domain"/>
    <property type="match status" value="1"/>
</dbReference>
<feature type="domain" description="PAC" evidence="3">
    <location>
        <begin position="521"/>
        <end position="573"/>
    </location>
</feature>
<evidence type="ECO:0000313" key="7">
    <source>
        <dbReference type="Proteomes" id="UP001201549"/>
    </source>
</evidence>
<accession>A0ABT2FI10</accession>
<evidence type="ECO:0000259" key="3">
    <source>
        <dbReference type="PROSITE" id="PS50113"/>
    </source>
</evidence>
<dbReference type="Pfam" id="PF13426">
    <property type="entry name" value="PAS_9"/>
    <property type="match status" value="1"/>
</dbReference>
<keyword evidence="1" id="KW-1133">Transmembrane helix</keyword>
<feature type="transmembrane region" description="Helical" evidence="1">
    <location>
        <begin position="249"/>
        <end position="270"/>
    </location>
</feature>
<dbReference type="InterPro" id="IPR000160">
    <property type="entry name" value="GGDEF_dom"/>
</dbReference>
<dbReference type="Proteomes" id="UP001201549">
    <property type="component" value="Unassembled WGS sequence"/>
</dbReference>
<dbReference type="PROSITE" id="PS50887">
    <property type="entry name" value="GGDEF"/>
    <property type="match status" value="1"/>
</dbReference>
<dbReference type="NCBIfam" id="TIGR00254">
    <property type="entry name" value="GGDEF"/>
    <property type="match status" value="1"/>
</dbReference>
<protein>
    <submittedName>
        <fullName evidence="6">EAL domain-containing protein</fullName>
    </submittedName>
</protein>
<dbReference type="SMART" id="SM00052">
    <property type="entry name" value="EAL"/>
    <property type="match status" value="1"/>
</dbReference>
<dbReference type="Gene3D" id="3.30.450.20">
    <property type="entry name" value="PAS domain"/>
    <property type="match status" value="1"/>
</dbReference>
<dbReference type="NCBIfam" id="TIGR00229">
    <property type="entry name" value="sensory_box"/>
    <property type="match status" value="1"/>
</dbReference>
<dbReference type="SUPFAM" id="SSF141868">
    <property type="entry name" value="EAL domain-like"/>
    <property type="match status" value="1"/>
</dbReference>
<organism evidence="6 7">
    <name type="scientific">Shewanella electrica</name>
    <dbReference type="NCBI Taxonomy" id="515560"/>
    <lineage>
        <taxon>Bacteria</taxon>
        <taxon>Pseudomonadati</taxon>
        <taxon>Pseudomonadota</taxon>
        <taxon>Gammaproteobacteria</taxon>
        <taxon>Alteromonadales</taxon>
        <taxon>Shewanellaceae</taxon>
        <taxon>Shewanella</taxon>
    </lineage>
</organism>
<dbReference type="PANTHER" id="PTHR44757:SF2">
    <property type="entry name" value="BIOFILM ARCHITECTURE MAINTENANCE PROTEIN MBAA"/>
    <property type="match status" value="1"/>
</dbReference>
<dbReference type="SUPFAM" id="SSF55073">
    <property type="entry name" value="Nucleotide cyclase"/>
    <property type="match status" value="1"/>
</dbReference>
<dbReference type="PANTHER" id="PTHR44757">
    <property type="entry name" value="DIGUANYLATE CYCLASE DGCP"/>
    <property type="match status" value="1"/>
</dbReference>
<dbReference type="InterPro" id="IPR001633">
    <property type="entry name" value="EAL_dom"/>
</dbReference>
<dbReference type="InterPro" id="IPR035965">
    <property type="entry name" value="PAS-like_dom_sf"/>
</dbReference>
<dbReference type="PROSITE" id="PS50113">
    <property type="entry name" value="PAC"/>
    <property type="match status" value="1"/>
</dbReference>
<feature type="transmembrane region" description="Helical" evidence="1">
    <location>
        <begin position="168"/>
        <end position="185"/>
    </location>
</feature>
<reference evidence="7" key="2">
    <citation type="submission" date="2023-07" db="EMBL/GenBank/DDBJ databases">
        <title>Shewanella mangrovi sp. nov., an acetaldehyde- degrading bacterium isolated from mangrove sediment.</title>
        <authorList>
            <person name="Liu Y."/>
        </authorList>
    </citation>
    <scope>NUCLEOTIDE SEQUENCE [LARGE SCALE GENOMIC DNA]</scope>
    <source>
        <strain evidence="7">C32</strain>
    </source>
</reference>
<dbReference type="InterPro" id="IPR000014">
    <property type="entry name" value="PAS"/>
</dbReference>
<dbReference type="EMBL" id="JAKOGG010000003">
    <property type="protein sequence ID" value="MCS4555969.1"/>
    <property type="molecule type" value="Genomic_DNA"/>
</dbReference>
<feature type="domain" description="PAS" evidence="2">
    <location>
        <begin position="448"/>
        <end position="492"/>
    </location>
</feature>
<keyword evidence="1" id="KW-0472">Membrane</keyword>
<name>A0ABT2FI10_9GAMM</name>
<dbReference type="InterPro" id="IPR029016">
    <property type="entry name" value="GAF-like_dom_sf"/>
</dbReference>
<dbReference type="PROSITE" id="PS50112">
    <property type="entry name" value="PAS"/>
    <property type="match status" value="1"/>
</dbReference>
<evidence type="ECO:0000259" key="5">
    <source>
        <dbReference type="PROSITE" id="PS50887"/>
    </source>
</evidence>
<sequence length="1015" mass="113971">MLVTLFLASAFASPHQLIPLDASGAILCSALLMVPRQMKHDVPFIVGMLLLSVACQWTLYQQPLADAVLIALTFWLQGGVGFFLFRIFQLDSLNFERMDVAFKYLLLGCLLPSAFLANIPAVVLNHAQLEFHLAWAYWFSNLSLAAVLFSSVILLVGAEQHKATRFPVIAVLAWLATGALTFAIFNQQWVITYGVPPESFVFVPLYGIFAAFFSLRFNAWLLTSNGLLALLLLQRMQGSTSVALEIRNYLLLSLLIIAIHTLNLLITALLSERNRSLMRIRRSKRMYEALSSINQEMVGDNYSEAEVFEKVCRIVTHKIGVEQTSIGVCSFRQAPNSESQIVQLSQLYIYPMNQCLESGLTLQLDPERLKQHAGFGRFDSAPLCHQCQRRCRFDQVYAYPIYKQGQLYALLSLFDSTGFEFDDAVQTLFERLAKNITFALDAIDSRQQLSLINEVFEYGHESIVITDPRGHIIKVNPAFSRITGYSAAEVIGINPRILKSGRQEPHFYQELWQCLLERGNWSGEFWNKKKSGKLYLQRGTISVVRNSQGEIEHLIAIMEDITEQRDAAENIRRLANFDTLTGLANRNSLNEQFLLLLEQAHQRSKQLVAMFIDLDDFKHVNDAMGHQFGDELLKAVALRFQRVLNAGEQLYRFSGDEFVLLAQYDSISSVDLAEAIIQTLGYPFEIGSQTVNIGCSIGIAISGTDGSTLDQLVGSADAAMYRAKASGRGTYAFFSAEMQTDAMEKFTLKHALAQALEQHEFELYYQPKVRIVDNAVMSAEALVRWHHPQRGKISPGYFIPLAEESGQIVQIDLWVLETVIAQLGSWLAQGLDVKPVALNMSLPMFQRPQFIEELKYLLERYSVPANLVELEITERVAMGDFSYTVSTLRALRALGVTIAIDDFGTGYSSMSYLFDFPISTLKIDRAFVTNIDHDSKKQGIVNAIISLASTMELTTVAEGIESEQEKQLLMLLGCDYYQGFHFSKPLPATEFAERYLPTRAESKSNNALISKGVTA</sequence>
<dbReference type="Gene3D" id="3.30.70.270">
    <property type="match status" value="1"/>
</dbReference>
<proteinExistence type="predicted"/>
<keyword evidence="1" id="KW-0812">Transmembrane</keyword>